<feature type="compositionally biased region" description="Basic and acidic residues" evidence="2">
    <location>
        <begin position="15"/>
        <end position="40"/>
    </location>
</feature>
<organism evidence="3 4">
    <name type="scientific">Zingiber officinale</name>
    <name type="common">Ginger</name>
    <name type="synonym">Amomum zingiber</name>
    <dbReference type="NCBI Taxonomy" id="94328"/>
    <lineage>
        <taxon>Eukaryota</taxon>
        <taxon>Viridiplantae</taxon>
        <taxon>Streptophyta</taxon>
        <taxon>Embryophyta</taxon>
        <taxon>Tracheophyta</taxon>
        <taxon>Spermatophyta</taxon>
        <taxon>Magnoliopsida</taxon>
        <taxon>Liliopsida</taxon>
        <taxon>Zingiberales</taxon>
        <taxon>Zingiberaceae</taxon>
        <taxon>Zingiber</taxon>
    </lineage>
</organism>
<name>A0A8J5CHI3_ZINOF</name>
<feature type="compositionally biased region" description="Basic and acidic residues" evidence="2">
    <location>
        <begin position="182"/>
        <end position="198"/>
    </location>
</feature>
<dbReference type="InterPro" id="IPR025066">
    <property type="entry name" value="CCDC174-like"/>
</dbReference>
<proteinExistence type="predicted"/>
<reference evidence="3 4" key="1">
    <citation type="submission" date="2020-08" db="EMBL/GenBank/DDBJ databases">
        <title>Plant Genome Project.</title>
        <authorList>
            <person name="Zhang R.-G."/>
        </authorList>
    </citation>
    <scope>NUCLEOTIDE SEQUENCE [LARGE SCALE GENOMIC DNA]</scope>
    <source>
        <tissue evidence="3">Rhizome</tissue>
    </source>
</reference>
<dbReference type="EMBL" id="JACMSC010000019">
    <property type="protein sequence ID" value="KAG6474644.1"/>
    <property type="molecule type" value="Genomic_DNA"/>
</dbReference>
<gene>
    <name evidence="3" type="ORF">ZIOFF_068582</name>
</gene>
<evidence type="ECO:0000256" key="1">
    <source>
        <dbReference type="ARBA" id="ARBA00023054"/>
    </source>
</evidence>
<dbReference type="GO" id="GO:0005634">
    <property type="term" value="C:nucleus"/>
    <property type="evidence" value="ECO:0007669"/>
    <property type="project" value="TreeGrafter"/>
</dbReference>
<evidence type="ECO:0000256" key="2">
    <source>
        <dbReference type="SAM" id="MobiDB-lite"/>
    </source>
</evidence>
<accession>A0A8J5CHI3</accession>
<protein>
    <submittedName>
        <fullName evidence="3">Uncharacterized protein</fullName>
    </submittedName>
</protein>
<feature type="region of interest" description="Disordered" evidence="2">
    <location>
        <begin position="83"/>
        <end position="124"/>
    </location>
</feature>
<feature type="compositionally biased region" description="Basic and acidic residues" evidence="2">
    <location>
        <begin position="83"/>
        <end position="93"/>
    </location>
</feature>
<dbReference type="Proteomes" id="UP000734854">
    <property type="component" value="Unassembled WGS sequence"/>
</dbReference>
<dbReference type="PANTHER" id="PTHR15885:SF1">
    <property type="entry name" value="COILED-COIL DOMAIN-CONTAINING PROTEIN 174"/>
    <property type="match status" value="1"/>
</dbReference>
<evidence type="ECO:0000313" key="4">
    <source>
        <dbReference type="Proteomes" id="UP000734854"/>
    </source>
</evidence>
<sequence length="351" mass="40503">MIGSVRDLAEAELLGKEVEEKRKQMDHMGGDRKGGEEEEKRKKRVESLGWLTESSVMPKKRKSIEGVGAASIVELKAQLYRSQEEARKAKEAAPSEFLRPKKKPLPSDVFSHKNAGVENRANKDKLEMKAMKDGSAVYAALEKKAELYEKLARGELPDEEDRERYCVDFFHKTLEQDNSQPPEEHRTPADLPQQKEDAHTDETVLFARPFGLGRAGSTLDGDEHKRFVREVHEEVSQARQKATMLKLRRQEQEASRREKLKQAYLKKRLEQLTSAKQMASSENCTQTVNSNDGFITSCYILVLYRVAKLKRRKKFDDLKLYSFLEELKSNKTHRYELCRTIAGRVVEFRQR</sequence>
<dbReference type="AlphaFoldDB" id="A0A8J5CHI3"/>
<feature type="region of interest" description="Disordered" evidence="2">
    <location>
        <begin position="15"/>
        <end position="45"/>
    </location>
</feature>
<comment type="caution">
    <text evidence="3">The sequence shown here is derived from an EMBL/GenBank/DDBJ whole genome shotgun (WGS) entry which is preliminary data.</text>
</comment>
<evidence type="ECO:0000313" key="3">
    <source>
        <dbReference type="EMBL" id="KAG6474644.1"/>
    </source>
</evidence>
<keyword evidence="1" id="KW-0175">Coiled coil</keyword>
<feature type="region of interest" description="Disordered" evidence="2">
    <location>
        <begin position="172"/>
        <end position="198"/>
    </location>
</feature>
<dbReference type="PANTHER" id="PTHR15885">
    <property type="entry name" value="COILED-COIL DOMAIN-CONTAINING PROTEIN 174"/>
    <property type="match status" value="1"/>
</dbReference>
<keyword evidence="4" id="KW-1185">Reference proteome</keyword>